<comment type="caution">
    <text evidence="2">The sequence shown here is derived from an EMBL/GenBank/DDBJ whole genome shotgun (WGS) entry which is preliminary data.</text>
</comment>
<keyword evidence="3" id="KW-1185">Reference proteome</keyword>
<protein>
    <submittedName>
        <fullName evidence="2">SDR family NAD(P)-dependent oxidoreductase</fullName>
    </submittedName>
</protein>
<organism evidence="2 3">
    <name type="scientific">Pararhodobacter zhoushanensis</name>
    <dbReference type="NCBI Taxonomy" id="2479545"/>
    <lineage>
        <taxon>Bacteria</taxon>
        <taxon>Pseudomonadati</taxon>
        <taxon>Pseudomonadota</taxon>
        <taxon>Alphaproteobacteria</taxon>
        <taxon>Rhodobacterales</taxon>
        <taxon>Paracoccaceae</taxon>
        <taxon>Pararhodobacter</taxon>
    </lineage>
</organism>
<dbReference type="InterPro" id="IPR036291">
    <property type="entry name" value="NAD(P)-bd_dom_sf"/>
</dbReference>
<sequence>MNTLLSIGHGYSGRATEAALGPDWRVLGTSRKPGAAVLWPDQAAEALAQATHVISWVSPDDSDPVLPVLRDLPAPRLAWIGYASATSLYGDADGAWIDESAPDQPTTERGFARQQAERDWQAFADARGVPLALLRIAGIYGPGRSALDALRQGRAHRVVKAGQVFNRIHVTDLGRIAAAAAQACLAGPLILSDNEPAPMADVTTFAAGLLGVTPPPLVDFESADLSPMARSFYAENKRLRSRRLGPELGVSLRYPDYRTGLSAIHTQTA</sequence>
<dbReference type="EMBL" id="JAPDFL010000001">
    <property type="protein sequence ID" value="MCW1934054.1"/>
    <property type="molecule type" value="Genomic_DNA"/>
</dbReference>
<dbReference type="Proteomes" id="UP001208938">
    <property type="component" value="Unassembled WGS sequence"/>
</dbReference>
<dbReference type="RefSeq" id="WP_264506883.1">
    <property type="nucleotide sequence ID" value="NZ_JAPDFL010000001.1"/>
</dbReference>
<dbReference type="SUPFAM" id="SSF51735">
    <property type="entry name" value="NAD(P)-binding Rossmann-fold domains"/>
    <property type="match status" value="1"/>
</dbReference>
<dbReference type="Gene3D" id="3.40.50.720">
    <property type="entry name" value="NAD(P)-binding Rossmann-like Domain"/>
    <property type="match status" value="1"/>
</dbReference>
<reference evidence="2 3" key="1">
    <citation type="submission" date="2022-10" db="EMBL/GenBank/DDBJ databases">
        <title>Pararhodobacter sp. nov., isolated from marine algae.</title>
        <authorList>
            <person name="Choi B.J."/>
            <person name="Kim J.M."/>
            <person name="Lee J.K."/>
            <person name="Choi D.G."/>
            <person name="Jeon C.O."/>
        </authorList>
    </citation>
    <scope>NUCLEOTIDE SEQUENCE [LARGE SCALE GENOMIC DNA]</scope>
    <source>
        <strain evidence="2 3">ZQ420</strain>
    </source>
</reference>
<evidence type="ECO:0000313" key="3">
    <source>
        <dbReference type="Proteomes" id="UP001208938"/>
    </source>
</evidence>
<accession>A0ABT3H2M8</accession>
<keyword evidence="1" id="KW-0520">NAD</keyword>
<dbReference type="PANTHER" id="PTHR43574">
    <property type="entry name" value="EPIMERASE-RELATED"/>
    <property type="match status" value="1"/>
</dbReference>
<gene>
    <name evidence="2" type="ORF">OKW52_17785</name>
</gene>
<proteinExistence type="predicted"/>
<evidence type="ECO:0000313" key="2">
    <source>
        <dbReference type="EMBL" id="MCW1934054.1"/>
    </source>
</evidence>
<name>A0ABT3H2M8_9RHOB</name>
<evidence type="ECO:0000256" key="1">
    <source>
        <dbReference type="ARBA" id="ARBA00023027"/>
    </source>
</evidence>